<evidence type="ECO:0000256" key="1">
    <source>
        <dbReference type="ARBA" id="ARBA00004141"/>
    </source>
</evidence>
<dbReference type="Pfam" id="PF10242">
    <property type="entry name" value="L_HMGIC_fpl"/>
    <property type="match status" value="1"/>
</dbReference>
<evidence type="ECO:0000256" key="2">
    <source>
        <dbReference type="ARBA" id="ARBA00022692"/>
    </source>
</evidence>
<dbReference type="InterPro" id="IPR019375">
    <property type="entry name" value="Ribosomal_bS1m"/>
</dbReference>
<feature type="transmembrane region" description="Helical" evidence="5">
    <location>
        <begin position="96"/>
        <end position="124"/>
    </location>
</feature>
<dbReference type="Pfam" id="PF10246">
    <property type="entry name" value="MRP-S35"/>
    <property type="match status" value="1"/>
</dbReference>
<comment type="caution">
    <text evidence="6">The sequence shown here is derived from an EMBL/GenBank/DDBJ whole genome shotgun (WGS) entry which is preliminary data.</text>
</comment>
<sequence>MTTSLTTVGHAWSLLSLATAATAAVAFYMPYWLCGYLTLHDRTEATSFSSFRRCNYPSALPSSNAHDHQHPIMPGWRQEILLQCGRYASFEDIPTLWWKITTVVVGTGTGLALLMAFIALPAYCTRDVVTRTSARMIGIFQMLSAILICVGCLLYPLGWGNKETKEACGRNASPYFISECTIGWAYYLLIGSALLLFLCAALSTKAAMRLHRQLCSEKEKFSLNLDRFLKERLKEVEVESPSESAFPTIFRQSKFVSLGQAEDKLVVGRITQVVNDDLYIDFGGKFECVCKAPKQDSKNYRTGTEVLIRLHDLELSSRFLGTDKDLTLLEADATLIGLNISRSSHRESLTQSTAIHDA</sequence>
<feature type="transmembrane region" description="Helical" evidence="5">
    <location>
        <begin position="184"/>
        <end position="203"/>
    </location>
</feature>
<comment type="subcellular location">
    <subcellularLocation>
        <location evidence="1">Membrane</location>
        <topology evidence="1">Multi-pass membrane protein</topology>
    </subcellularLocation>
</comment>
<evidence type="ECO:0000256" key="4">
    <source>
        <dbReference type="ARBA" id="ARBA00023136"/>
    </source>
</evidence>
<name>A0ABR3KIV7_TRISP</name>
<dbReference type="InterPro" id="IPR019372">
    <property type="entry name" value="LHFPL"/>
</dbReference>
<feature type="transmembrane region" description="Helical" evidence="5">
    <location>
        <begin position="136"/>
        <end position="157"/>
    </location>
</feature>
<keyword evidence="2 5" id="KW-0812">Transmembrane</keyword>
<dbReference type="PANTHER" id="PTHR13447">
    <property type="entry name" value="MITOCHONDRIAL 28S RIBOSOMAL PROTEIN S28"/>
    <property type="match status" value="1"/>
</dbReference>
<gene>
    <name evidence="6" type="ORF">TSPI_06457</name>
</gene>
<reference evidence="6 7" key="1">
    <citation type="submission" date="2024-07" db="EMBL/GenBank/DDBJ databases">
        <title>Enhanced genomic and transcriptomic resources for Trichinella pseudospiralis and T. spiralis underpin the discovery of pronounced molecular differences between stages and species.</title>
        <authorList>
            <person name="Pasi K.K."/>
            <person name="La Rosa G."/>
            <person name="Gomez-Morales M.A."/>
            <person name="Tosini F."/>
            <person name="Sumanam S."/>
            <person name="Young N.D."/>
            <person name="Chang B.C."/>
            <person name="Robin G.B."/>
        </authorList>
    </citation>
    <scope>NUCLEOTIDE SEQUENCE [LARGE SCALE GENOMIC DNA]</scope>
    <source>
        <strain evidence="6">ISS534</strain>
    </source>
</reference>
<evidence type="ECO:0000256" key="5">
    <source>
        <dbReference type="SAM" id="Phobius"/>
    </source>
</evidence>
<dbReference type="Proteomes" id="UP001558632">
    <property type="component" value="Unassembled WGS sequence"/>
</dbReference>
<evidence type="ECO:0000313" key="7">
    <source>
        <dbReference type="Proteomes" id="UP001558632"/>
    </source>
</evidence>
<evidence type="ECO:0000256" key="3">
    <source>
        <dbReference type="ARBA" id="ARBA00022989"/>
    </source>
</evidence>
<dbReference type="PANTHER" id="PTHR13447:SF2">
    <property type="entry name" value="SMALL RIBOSOMAL SUBUNIT PROTEIN BS1M"/>
    <property type="match status" value="1"/>
</dbReference>
<keyword evidence="3 5" id="KW-1133">Transmembrane helix</keyword>
<keyword evidence="7" id="KW-1185">Reference proteome</keyword>
<keyword evidence="4 5" id="KW-0472">Membrane</keyword>
<dbReference type="Gene3D" id="1.20.140.150">
    <property type="match status" value="1"/>
</dbReference>
<feature type="transmembrane region" description="Helical" evidence="5">
    <location>
        <begin position="12"/>
        <end position="33"/>
    </location>
</feature>
<proteinExistence type="predicted"/>
<evidence type="ECO:0000313" key="6">
    <source>
        <dbReference type="EMBL" id="KAL1239842.1"/>
    </source>
</evidence>
<dbReference type="EMBL" id="JBEUSY010000270">
    <property type="protein sequence ID" value="KAL1239842.1"/>
    <property type="molecule type" value="Genomic_DNA"/>
</dbReference>
<organism evidence="6 7">
    <name type="scientific">Trichinella spiralis</name>
    <name type="common">Trichina worm</name>
    <dbReference type="NCBI Taxonomy" id="6334"/>
    <lineage>
        <taxon>Eukaryota</taxon>
        <taxon>Metazoa</taxon>
        <taxon>Ecdysozoa</taxon>
        <taxon>Nematoda</taxon>
        <taxon>Enoplea</taxon>
        <taxon>Dorylaimia</taxon>
        <taxon>Trichinellida</taxon>
        <taxon>Trichinellidae</taxon>
        <taxon>Trichinella</taxon>
    </lineage>
</organism>
<protein>
    <submittedName>
        <fullName evidence="6">LHFPL tetraspan subfamily member 6 protein</fullName>
    </submittedName>
</protein>
<accession>A0ABR3KIV7</accession>